<protein>
    <recommendedName>
        <fullName evidence="2">BHLH domain-containing protein</fullName>
    </recommendedName>
</protein>
<feature type="transmembrane region" description="Helical" evidence="1">
    <location>
        <begin position="107"/>
        <end position="127"/>
    </location>
</feature>
<organism evidence="3 4">
    <name type="scientific">Ranatra chinensis</name>
    <dbReference type="NCBI Taxonomy" id="642074"/>
    <lineage>
        <taxon>Eukaryota</taxon>
        <taxon>Metazoa</taxon>
        <taxon>Ecdysozoa</taxon>
        <taxon>Arthropoda</taxon>
        <taxon>Hexapoda</taxon>
        <taxon>Insecta</taxon>
        <taxon>Pterygota</taxon>
        <taxon>Neoptera</taxon>
        <taxon>Paraneoptera</taxon>
        <taxon>Hemiptera</taxon>
        <taxon>Heteroptera</taxon>
        <taxon>Panheteroptera</taxon>
        <taxon>Nepomorpha</taxon>
        <taxon>Nepidae</taxon>
        <taxon>Ranatrinae</taxon>
        <taxon>Ranatra</taxon>
    </lineage>
</organism>
<keyword evidence="1" id="KW-0472">Membrane</keyword>
<sequence length="146" mass="16752">MHSLNSALDRLRSHLPVYIEDVQQKLSKIETLRAACNYITAMSEILATDIPVDPQQFHKQLSIGLSQNTRNMIAKALNLKHLVSNLSTLYRKTYLLTLTQTLYEIKLQFTLSVLITLFTCFLLGRLFTQALSLVKHSEKMDEQNLE</sequence>
<name>A0ABD0YQC4_9HEMI</name>
<reference evidence="3 4" key="1">
    <citation type="submission" date="2024-07" db="EMBL/GenBank/DDBJ databases">
        <title>Chromosome-level genome assembly of the water stick insect Ranatra chinensis (Heteroptera: Nepidae).</title>
        <authorList>
            <person name="Liu X."/>
        </authorList>
    </citation>
    <scope>NUCLEOTIDE SEQUENCE [LARGE SCALE GENOMIC DNA]</scope>
    <source>
        <strain evidence="3">Cailab_2021Rc</strain>
        <tissue evidence="3">Muscle</tissue>
    </source>
</reference>
<dbReference type="InterPro" id="IPR011598">
    <property type="entry name" value="bHLH_dom"/>
</dbReference>
<dbReference type="SUPFAM" id="SSF47459">
    <property type="entry name" value="HLH, helix-loop-helix DNA-binding domain"/>
    <property type="match status" value="1"/>
</dbReference>
<dbReference type="InterPro" id="IPR050359">
    <property type="entry name" value="bHLH_transcription_factors"/>
</dbReference>
<dbReference type="AlphaFoldDB" id="A0ABD0YQC4"/>
<dbReference type="EMBL" id="JBFDAA010000004">
    <property type="protein sequence ID" value="KAL1138146.1"/>
    <property type="molecule type" value="Genomic_DNA"/>
</dbReference>
<evidence type="ECO:0000256" key="1">
    <source>
        <dbReference type="SAM" id="Phobius"/>
    </source>
</evidence>
<dbReference type="Pfam" id="PF00010">
    <property type="entry name" value="HLH"/>
    <property type="match status" value="1"/>
</dbReference>
<evidence type="ECO:0000313" key="4">
    <source>
        <dbReference type="Proteomes" id="UP001558652"/>
    </source>
</evidence>
<dbReference type="PANTHER" id="PTHR19290:SF134">
    <property type="entry name" value="NEUROGENIC DIFFERENTIATION FACTOR 1"/>
    <property type="match status" value="1"/>
</dbReference>
<dbReference type="Gene3D" id="4.10.280.10">
    <property type="entry name" value="Helix-loop-helix DNA-binding domain"/>
    <property type="match status" value="1"/>
</dbReference>
<evidence type="ECO:0000313" key="3">
    <source>
        <dbReference type="EMBL" id="KAL1138146.1"/>
    </source>
</evidence>
<dbReference type="InterPro" id="IPR036638">
    <property type="entry name" value="HLH_DNA-bd_sf"/>
</dbReference>
<dbReference type="PROSITE" id="PS50888">
    <property type="entry name" value="BHLH"/>
    <property type="match status" value="1"/>
</dbReference>
<accession>A0ABD0YQC4</accession>
<gene>
    <name evidence="3" type="ORF">AAG570_009838</name>
</gene>
<keyword evidence="1" id="KW-0812">Transmembrane</keyword>
<dbReference type="Proteomes" id="UP001558652">
    <property type="component" value="Unassembled WGS sequence"/>
</dbReference>
<feature type="domain" description="BHLH" evidence="2">
    <location>
        <begin position="1"/>
        <end position="42"/>
    </location>
</feature>
<keyword evidence="1" id="KW-1133">Transmembrane helix</keyword>
<keyword evidence="4" id="KW-1185">Reference proteome</keyword>
<comment type="caution">
    <text evidence="3">The sequence shown here is derived from an EMBL/GenBank/DDBJ whole genome shotgun (WGS) entry which is preliminary data.</text>
</comment>
<evidence type="ECO:0000259" key="2">
    <source>
        <dbReference type="PROSITE" id="PS50888"/>
    </source>
</evidence>
<dbReference type="PANTHER" id="PTHR19290">
    <property type="entry name" value="BASIC HELIX-LOOP-HELIX PROTEIN NEUROGENIN-RELATED"/>
    <property type="match status" value="1"/>
</dbReference>
<proteinExistence type="predicted"/>